<keyword evidence="2" id="KW-0732">Signal</keyword>
<proteinExistence type="predicted"/>
<feature type="signal peptide" evidence="2">
    <location>
        <begin position="1"/>
        <end position="19"/>
    </location>
</feature>
<dbReference type="EMBL" id="KZ559546">
    <property type="protein sequence ID" value="PLN80571.1"/>
    <property type="molecule type" value="Genomic_DNA"/>
</dbReference>
<dbReference type="PANTHER" id="PTHR37981">
    <property type="entry name" value="LIPASE 2"/>
    <property type="match status" value="1"/>
</dbReference>
<feature type="coiled-coil region" evidence="1">
    <location>
        <begin position="151"/>
        <end position="178"/>
    </location>
</feature>
<dbReference type="Pfam" id="PF13472">
    <property type="entry name" value="Lipase_GDSL_2"/>
    <property type="match status" value="1"/>
</dbReference>
<gene>
    <name evidence="4" type="ORF">BDW42DRAFT_170745</name>
</gene>
<dbReference type="SUPFAM" id="SSF52266">
    <property type="entry name" value="SGNH hydrolase"/>
    <property type="match status" value="1"/>
</dbReference>
<keyword evidence="4" id="KW-0378">Hydrolase</keyword>
<dbReference type="PANTHER" id="PTHR37981:SF1">
    <property type="entry name" value="SGNH HYDROLASE-TYPE ESTERASE DOMAIN-CONTAINING PROTEIN"/>
    <property type="match status" value="1"/>
</dbReference>
<evidence type="ECO:0000256" key="2">
    <source>
        <dbReference type="SAM" id="SignalP"/>
    </source>
</evidence>
<evidence type="ECO:0000256" key="1">
    <source>
        <dbReference type="SAM" id="Coils"/>
    </source>
</evidence>
<dbReference type="InterPro" id="IPR013830">
    <property type="entry name" value="SGNH_hydro"/>
</dbReference>
<dbReference type="CDD" id="cd01823">
    <property type="entry name" value="SEST_like"/>
    <property type="match status" value="1"/>
</dbReference>
<keyword evidence="5" id="KW-1185">Reference proteome</keyword>
<name>A0A2J5HTS3_9EURO</name>
<feature type="chain" id="PRO_5014382575" evidence="2">
    <location>
        <begin position="20"/>
        <end position="635"/>
    </location>
</feature>
<dbReference type="GO" id="GO:0006629">
    <property type="term" value="P:lipid metabolic process"/>
    <property type="evidence" value="ECO:0007669"/>
    <property type="project" value="TreeGrafter"/>
</dbReference>
<dbReference type="InterPro" id="IPR037460">
    <property type="entry name" value="SEST-like"/>
</dbReference>
<feature type="domain" description="SGNH hydrolase-type esterase" evidence="3">
    <location>
        <begin position="42"/>
        <end position="252"/>
    </location>
</feature>
<reference evidence="5" key="1">
    <citation type="submission" date="2017-12" db="EMBL/GenBank/DDBJ databases">
        <authorList>
            <consortium name="DOE Joint Genome Institute"/>
            <person name="Mondo S.J."/>
            <person name="Kjaerbolling I."/>
            <person name="Vesth T.C."/>
            <person name="Frisvad J.C."/>
            <person name="Nybo J.L."/>
            <person name="Theobald S."/>
            <person name="Kuo A."/>
            <person name="Bowyer P."/>
            <person name="Matsuda Y."/>
            <person name="Lyhne E.K."/>
            <person name="Kogle M.E."/>
            <person name="Clum A."/>
            <person name="Lipzen A."/>
            <person name="Salamov A."/>
            <person name="Ngan C.Y."/>
            <person name="Daum C."/>
            <person name="Chiniquy J."/>
            <person name="Barry K."/>
            <person name="LaButti K."/>
            <person name="Haridas S."/>
            <person name="Simmons B.A."/>
            <person name="Magnuson J.K."/>
            <person name="Mortensen U.H."/>
            <person name="Larsen T.O."/>
            <person name="Grigoriev I.V."/>
            <person name="Baker S.E."/>
            <person name="Andersen M.R."/>
            <person name="Nordberg H.P."/>
            <person name="Cantor M.N."/>
            <person name="Hua S.X."/>
        </authorList>
    </citation>
    <scope>NUCLEOTIDE SEQUENCE [LARGE SCALE GENOMIC DNA]</scope>
    <source>
        <strain evidence="5">IBT 19404</strain>
    </source>
</reference>
<dbReference type="Gene3D" id="3.40.50.1110">
    <property type="entry name" value="SGNH hydrolase"/>
    <property type="match status" value="1"/>
</dbReference>
<organism evidence="4 5">
    <name type="scientific">Aspergillus taichungensis</name>
    <dbReference type="NCBI Taxonomy" id="482145"/>
    <lineage>
        <taxon>Eukaryota</taxon>
        <taxon>Fungi</taxon>
        <taxon>Dikarya</taxon>
        <taxon>Ascomycota</taxon>
        <taxon>Pezizomycotina</taxon>
        <taxon>Eurotiomycetes</taxon>
        <taxon>Eurotiomycetidae</taxon>
        <taxon>Eurotiales</taxon>
        <taxon>Aspergillaceae</taxon>
        <taxon>Aspergillus</taxon>
        <taxon>Aspergillus subgen. Circumdati</taxon>
    </lineage>
</organism>
<dbReference type="GO" id="GO:0016788">
    <property type="term" value="F:hydrolase activity, acting on ester bonds"/>
    <property type="evidence" value="ECO:0007669"/>
    <property type="project" value="InterPro"/>
</dbReference>
<protein>
    <submittedName>
        <fullName evidence="4">SGNH hydrolase</fullName>
    </submittedName>
</protein>
<keyword evidence="1" id="KW-0175">Coiled coil</keyword>
<accession>A0A2J5HTS3</accession>
<sequence length="635" mass="70963">MSWLSAGLSGLLLASLTAAYSVPLHSRAEDVDLFPTVKRYAAIGDSYSAGIGAGTERNEEGAKSCHRFDESYPSILDQDERLGGHDAHEFTYLACSGDESPQVLEQAKKLQGEYDLITISAGGNDLGFSDIVQSCIYRIFTAQDCEEPLQTAELALENKKFEKNIELLLNEAKKHLAKGGQIYYTGYGKFFNADTTQCNKVDWSLTPSSKTAKLDQRLRERTNKLVDRLNDKLAGWVDKAGGKFVNYDQYTGGWLQRFCDEGVKETRPWVDNGEDAWNQMWFQMRLGVDALKNAAIEMRKKRGVKTSDDLDDYQPEEMKFSDLDTRGLPVGALKVFHPTPVLNAFISNLIVQMMVERRARDKDVDVSIEKVPLKAEKGTCKVDLDTDSDGAGDSVEEDKVVCNSEDRRAISGSEFFQNIQDVCDGVEDRFKSKDWPYSVHTMSQGTIVELNIKKQRSDAKLPNKEQCITYLKKTLDDCRKGKKWKKGGYVIHDGIKYESVIRLRDHLWCENGKADLSANEKFDVSTYKGIAEDWCDSGITRKAGESVSAFTHSSPIPTAQIKLSISMSDNQDGCLGPKEYKPSKEECVDKFMKLLGDCKEKDGKSYGAGGVFDTPSGCVTYDVNGWKKKDFVNGK</sequence>
<dbReference type="AlphaFoldDB" id="A0A2J5HTS3"/>
<evidence type="ECO:0000313" key="4">
    <source>
        <dbReference type="EMBL" id="PLN80571.1"/>
    </source>
</evidence>
<evidence type="ECO:0000259" key="3">
    <source>
        <dbReference type="Pfam" id="PF13472"/>
    </source>
</evidence>
<dbReference type="Proteomes" id="UP000235023">
    <property type="component" value="Unassembled WGS sequence"/>
</dbReference>
<evidence type="ECO:0000313" key="5">
    <source>
        <dbReference type="Proteomes" id="UP000235023"/>
    </source>
</evidence>
<dbReference type="OrthoDB" id="1896086at2759"/>
<dbReference type="InterPro" id="IPR036514">
    <property type="entry name" value="SGNH_hydro_sf"/>
</dbReference>